<evidence type="ECO:0000313" key="2">
    <source>
        <dbReference type="Proteomes" id="UP000594014"/>
    </source>
</evidence>
<name>A0ACD1A7D6_9FIRM</name>
<reference evidence="1" key="1">
    <citation type="submission" date="2019-08" db="EMBL/GenBank/DDBJ databases">
        <title>Genome sequence of Clostridiales bacterium MT110.</title>
        <authorList>
            <person name="Cao J."/>
        </authorList>
    </citation>
    <scope>NUCLEOTIDE SEQUENCE</scope>
    <source>
        <strain evidence="1">MT110</strain>
    </source>
</reference>
<gene>
    <name evidence="1" type="ORF">FRZ06_02440</name>
</gene>
<keyword evidence="2" id="KW-1185">Reference proteome</keyword>
<dbReference type="Proteomes" id="UP000594014">
    <property type="component" value="Chromosome"/>
</dbReference>
<sequence length="454" mass="50248">MRKSFEEVLQYTNYAMKTIGQKSMTDEEKDYFIKETRNNFDNHINPGFLEYRKSAGADDMAMEWMASGDTFVDLHGNTYIDCLGGFGAFNCGHRHPKVVETVKNQLDKQPLSSAELIDANRSLLARILADVTPGELQYTFFTSSGTEAVECGLKMATLATGRHYYIAFKGDFHGKTMGALSLTSKEHFRGPFLPLLQGVRHAPFGDLDYLTKLLDIMEFTGELPAAIIYEPIQGEGGVQIPPDDFIPGIRALCDKYDIMMVADEVQAGMGRTGYLFATDYSKVAPDILCLGKSISGSVVPLSACVCTERAFRGMFPDPLLHSTTTGGNPLATAAGIAAFHVILSEDLCGKAQKSGAIFMEELEKLHQKYPELLTAYRGRGLMIAMEFCDGDLGYEVVYEAFNRRLLLSGSLINAKTIRIEPPLNITEEHVRKALEILDESMAIVYAKHFGKEKE</sequence>
<keyword evidence="1" id="KW-0032">Aminotransferase</keyword>
<protein>
    <submittedName>
        <fullName evidence="1">Aminotransferase class III-fold pyridoxal phosphate-dependent enzyme</fullName>
    </submittedName>
</protein>
<proteinExistence type="predicted"/>
<accession>A0ACD1A7D6</accession>
<organism evidence="1 2">
    <name type="scientific">Anoxybacterium hadale</name>
    <dbReference type="NCBI Taxonomy" id="3408580"/>
    <lineage>
        <taxon>Bacteria</taxon>
        <taxon>Bacillati</taxon>
        <taxon>Bacillota</taxon>
        <taxon>Clostridia</taxon>
        <taxon>Peptostreptococcales</taxon>
        <taxon>Anaerovoracaceae</taxon>
        <taxon>Anoxybacterium</taxon>
    </lineage>
</organism>
<keyword evidence="1" id="KW-0808">Transferase</keyword>
<evidence type="ECO:0000313" key="1">
    <source>
        <dbReference type="EMBL" id="QOX62294.1"/>
    </source>
</evidence>
<dbReference type="EMBL" id="CP042469">
    <property type="protein sequence ID" value="QOX62294.1"/>
    <property type="molecule type" value="Genomic_DNA"/>
</dbReference>